<name>A0A6J4JZD5_9CHLR</name>
<dbReference type="InterPro" id="IPR001279">
    <property type="entry name" value="Metallo-B-lactamas"/>
</dbReference>
<dbReference type="PANTHER" id="PTHR30619">
    <property type="entry name" value="DNA INTERNALIZATION/COMPETENCE PROTEIN COMEC/REC2"/>
    <property type="match status" value="1"/>
</dbReference>
<dbReference type="SUPFAM" id="SSF56281">
    <property type="entry name" value="Metallo-hydrolase/oxidoreductase"/>
    <property type="match status" value="1"/>
</dbReference>
<gene>
    <name evidence="2" type="ORF">AVDCRST_MAG26-4133</name>
</gene>
<dbReference type="AlphaFoldDB" id="A0A6J4JZD5"/>
<dbReference type="InterPro" id="IPR036866">
    <property type="entry name" value="RibonucZ/Hydroxyglut_hydro"/>
</dbReference>
<accession>A0A6J4JZD5</accession>
<dbReference type="PANTHER" id="PTHR30619:SF1">
    <property type="entry name" value="RECOMBINATION PROTEIN 2"/>
    <property type="match status" value="1"/>
</dbReference>
<feature type="domain" description="Metallo-beta-lactamase" evidence="1">
    <location>
        <begin position="27"/>
        <end position="76"/>
    </location>
</feature>
<protein>
    <recommendedName>
        <fullName evidence="1">Metallo-beta-lactamase domain-containing protein</fullName>
    </recommendedName>
</protein>
<sequence length="427" mass="46264">MRMYRTGHGDCFLLAFPGVSESKPVYVLIDCGYKPGSPRFINTTVTDITKNIREATGGHIDVAVITHEHQDHVNGITAANFAGITIGETWLAWTEDPNDPVAGRLRTVFKDKLLGLLAARNRLAAGGDAERVERIDDLLTFELGGDSEAFDAREAAALLGASGGDPAQSNNKRSMKIFKDLAQNGVKYILPHQEILAVPGAKDVRVFALGPPRDLDQLEDLDPRANEEFHGMALASAENYLAAAAASPVGHGQSPFARRYALVQEGALGDSEFGAYFTRHYGGGGIATLGAPQEGDQVPDNADWRRIDKEWLYSAEHLALNMSNYTNNASLVLAFEIGVGGKVLLFAADAQRGNWASWARKEWTDGDRQLTTRDLLGRTVLYKAGHHGSHNATLNGLAGDENANIAWMAQGDHGREFTAMITAVRAW</sequence>
<proteinExistence type="predicted"/>
<dbReference type="Gene3D" id="3.60.15.10">
    <property type="entry name" value="Ribonuclease Z/Hydroxyacylglutathione hydrolase-like"/>
    <property type="match status" value="1"/>
</dbReference>
<evidence type="ECO:0000313" key="2">
    <source>
        <dbReference type="EMBL" id="CAA9291626.1"/>
    </source>
</evidence>
<dbReference type="EMBL" id="CADCTK010000969">
    <property type="protein sequence ID" value="CAA9291626.1"/>
    <property type="molecule type" value="Genomic_DNA"/>
</dbReference>
<evidence type="ECO:0000259" key="1">
    <source>
        <dbReference type="Pfam" id="PF00753"/>
    </source>
</evidence>
<organism evidence="2">
    <name type="scientific">uncultured Chloroflexia bacterium</name>
    <dbReference type="NCBI Taxonomy" id="1672391"/>
    <lineage>
        <taxon>Bacteria</taxon>
        <taxon>Bacillati</taxon>
        <taxon>Chloroflexota</taxon>
        <taxon>Chloroflexia</taxon>
        <taxon>environmental samples</taxon>
    </lineage>
</organism>
<dbReference type="InterPro" id="IPR052159">
    <property type="entry name" value="Competence_DNA_uptake"/>
</dbReference>
<reference evidence="2" key="1">
    <citation type="submission" date="2020-02" db="EMBL/GenBank/DDBJ databases">
        <authorList>
            <person name="Meier V. D."/>
        </authorList>
    </citation>
    <scope>NUCLEOTIDE SEQUENCE</scope>
    <source>
        <strain evidence="2">AVDCRST_MAG26</strain>
    </source>
</reference>
<feature type="non-terminal residue" evidence="2">
    <location>
        <position position="427"/>
    </location>
</feature>
<dbReference type="Pfam" id="PF00753">
    <property type="entry name" value="Lactamase_B"/>
    <property type="match status" value="1"/>
</dbReference>